<accession>A0A5C3M9E6</accession>
<keyword evidence="1" id="KW-0812">Transmembrane</keyword>
<organism evidence="2 3">
    <name type="scientific">Crucibulum laeve</name>
    <dbReference type="NCBI Taxonomy" id="68775"/>
    <lineage>
        <taxon>Eukaryota</taxon>
        <taxon>Fungi</taxon>
        <taxon>Dikarya</taxon>
        <taxon>Basidiomycota</taxon>
        <taxon>Agaricomycotina</taxon>
        <taxon>Agaricomycetes</taxon>
        <taxon>Agaricomycetidae</taxon>
        <taxon>Agaricales</taxon>
        <taxon>Agaricineae</taxon>
        <taxon>Nidulariaceae</taxon>
        <taxon>Crucibulum</taxon>
    </lineage>
</organism>
<keyword evidence="1" id="KW-1133">Transmembrane helix</keyword>
<dbReference type="AlphaFoldDB" id="A0A5C3M9E6"/>
<evidence type="ECO:0000256" key="1">
    <source>
        <dbReference type="SAM" id="Phobius"/>
    </source>
</evidence>
<name>A0A5C3M9E6_9AGAR</name>
<reference evidence="2 3" key="1">
    <citation type="journal article" date="2019" name="Nat. Ecol. Evol.">
        <title>Megaphylogeny resolves global patterns of mushroom evolution.</title>
        <authorList>
            <person name="Varga T."/>
            <person name="Krizsan K."/>
            <person name="Foldi C."/>
            <person name="Dima B."/>
            <person name="Sanchez-Garcia M."/>
            <person name="Sanchez-Ramirez S."/>
            <person name="Szollosi G.J."/>
            <person name="Szarkandi J.G."/>
            <person name="Papp V."/>
            <person name="Albert L."/>
            <person name="Andreopoulos W."/>
            <person name="Angelini C."/>
            <person name="Antonin V."/>
            <person name="Barry K.W."/>
            <person name="Bougher N.L."/>
            <person name="Buchanan P."/>
            <person name="Buyck B."/>
            <person name="Bense V."/>
            <person name="Catcheside P."/>
            <person name="Chovatia M."/>
            <person name="Cooper J."/>
            <person name="Damon W."/>
            <person name="Desjardin D."/>
            <person name="Finy P."/>
            <person name="Geml J."/>
            <person name="Haridas S."/>
            <person name="Hughes K."/>
            <person name="Justo A."/>
            <person name="Karasinski D."/>
            <person name="Kautmanova I."/>
            <person name="Kiss B."/>
            <person name="Kocsube S."/>
            <person name="Kotiranta H."/>
            <person name="LaButti K.M."/>
            <person name="Lechner B.E."/>
            <person name="Liimatainen K."/>
            <person name="Lipzen A."/>
            <person name="Lukacs Z."/>
            <person name="Mihaltcheva S."/>
            <person name="Morgado L.N."/>
            <person name="Niskanen T."/>
            <person name="Noordeloos M.E."/>
            <person name="Ohm R.A."/>
            <person name="Ortiz-Santana B."/>
            <person name="Ovrebo C."/>
            <person name="Racz N."/>
            <person name="Riley R."/>
            <person name="Savchenko A."/>
            <person name="Shiryaev A."/>
            <person name="Soop K."/>
            <person name="Spirin V."/>
            <person name="Szebenyi C."/>
            <person name="Tomsovsky M."/>
            <person name="Tulloss R.E."/>
            <person name="Uehling J."/>
            <person name="Grigoriev I.V."/>
            <person name="Vagvolgyi C."/>
            <person name="Papp T."/>
            <person name="Martin F.M."/>
            <person name="Miettinen O."/>
            <person name="Hibbett D.S."/>
            <person name="Nagy L.G."/>
        </authorList>
    </citation>
    <scope>NUCLEOTIDE SEQUENCE [LARGE SCALE GENOMIC DNA]</scope>
    <source>
        <strain evidence="2 3">CBS 166.37</strain>
    </source>
</reference>
<feature type="transmembrane region" description="Helical" evidence="1">
    <location>
        <begin position="12"/>
        <end position="30"/>
    </location>
</feature>
<proteinExistence type="predicted"/>
<evidence type="ECO:0000313" key="3">
    <source>
        <dbReference type="Proteomes" id="UP000308652"/>
    </source>
</evidence>
<dbReference type="EMBL" id="ML213594">
    <property type="protein sequence ID" value="TFK41497.1"/>
    <property type="molecule type" value="Genomic_DNA"/>
</dbReference>
<protein>
    <submittedName>
        <fullName evidence="2">Uncharacterized protein</fullName>
    </submittedName>
</protein>
<feature type="transmembrane region" description="Helical" evidence="1">
    <location>
        <begin position="36"/>
        <end position="55"/>
    </location>
</feature>
<evidence type="ECO:0000313" key="2">
    <source>
        <dbReference type="EMBL" id="TFK41497.1"/>
    </source>
</evidence>
<dbReference type="Proteomes" id="UP000308652">
    <property type="component" value="Unassembled WGS sequence"/>
</dbReference>
<gene>
    <name evidence="2" type="ORF">BDQ12DRAFT_678093</name>
</gene>
<sequence length="72" mass="8125">MTRSVQIFEHAGASATSPLVRCTFIVFYMFTKLPIYFSSYQISHMLLGVLLLMVIRKGSISSTHGRMKGGYF</sequence>
<keyword evidence="1" id="KW-0472">Membrane</keyword>
<keyword evidence="3" id="KW-1185">Reference proteome</keyword>